<dbReference type="InterPro" id="IPR043216">
    <property type="entry name" value="PAP-like"/>
</dbReference>
<evidence type="ECO:0000256" key="2">
    <source>
        <dbReference type="ARBA" id="ARBA00008816"/>
    </source>
</evidence>
<comment type="similarity">
    <text evidence="2">Belongs to the PA-phosphatase related phosphoesterase family.</text>
</comment>
<dbReference type="Pfam" id="PF01569">
    <property type="entry name" value="PAP2"/>
    <property type="match status" value="1"/>
</dbReference>
<keyword evidence="4" id="KW-1133">Transmembrane helix</keyword>
<evidence type="ECO:0000313" key="7">
    <source>
        <dbReference type="WBParaSite" id="ASIM_0000846501-mRNA-1"/>
    </source>
</evidence>
<accession>A0A0M3JLD4</accession>
<protein>
    <submittedName>
        <fullName evidence="7">AcidPPc domain-containing protein</fullName>
    </submittedName>
</protein>
<evidence type="ECO:0000256" key="5">
    <source>
        <dbReference type="ARBA" id="ARBA00023136"/>
    </source>
</evidence>
<evidence type="ECO:0000256" key="1">
    <source>
        <dbReference type="ARBA" id="ARBA00004141"/>
    </source>
</evidence>
<evidence type="ECO:0000256" key="3">
    <source>
        <dbReference type="ARBA" id="ARBA00022692"/>
    </source>
</evidence>
<dbReference type="Gene3D" id="1.20.144.10">
    <property type="entry name" value="Phosphatidic acid phosphatase type 2/haloperoxidase"/>
    <property type="match status" value="1"/>
</dbReference>
<evidence type="ECO:0000256" key="4">
    <source>
        <dbReference type="ARBA" id="ARBA00022989"/>
    </source>
</evidence>
<dbReference type="InterPro" id="IPR036938">
    <property type="entry name" value="PAP2/HPO_sf"/>
</dbReference>
<dbReference type="WBParaSite" id="ASIM_0000846501-mRNA-1">
    <property type="protein sequence ID" value="ASIM_0000846501-mRNA-1"/>
    <property type="gene ID" value="ASIM_0000846501"/>
</dbReference>
<dbReference type="GO" id="GO:0007165">
    <property type="term" value="P:signal transduction"/>
    <property type="evidence" value="ECO:0007669"/>
    <property type="project" value="TreeGrafter"/>
</dbReference>
<proteinExistence type="inferred from homology"/>
<dbReference type="SUPFAM" id="SSF48317">
    <property type="entry name" value="Acid phosphatase/Vanadium-dependent haloperoxidase"/>
    <property type="match status" value="1"/>
</dbReference>
<sequence>LTEMYRSTCILELYSWKGYNIKPVFANSLKYYGYQLLALLLTFTAAQVTKYATGRLRPHFLDVCKPGVDLDGCQTEHKFLESYKCGGGDEGLIRSARMSFFSGHASLSLTAAVFLVLSVSDLCALPTAQEADSDCGAIDG</sequence>
<dbReference type="GO" id="GO:0006644">
    <property type="term" value="P:phospholipid metabolic process"/>
    <property type="evidence" value="ECO:0007669"/>
    <property type="project" value="InterPro"/>
</dbReference>
<organism evidence="7">
    <name type="scientific">Anisakis simplex</name>
    <name type="common">Herring worm</name>
    <dbReference type="NCBI Taxonomy" id="6269"/>
    <lineage>
        <taxon>Eukaryota</taxon>
        <taxon>Metazoa</taxon>
        <taxon>Ecdysozoa</taxon>
        <taxon>Nematoda</taxon>
        <taxon>Chromadorea</taxon>
        <taxon>Rhabditida</taxon>
        <taxon>Spirurina</taxon>
        <taxon>Ascaridomorpha</taxon>
        <taxon>Ascaridoidea</taxon>
        <taxon>Anisakidae</taxon>
        <taxon>Anisakis</taxon>
        <taxon>Anisakis simplex complex</taxon>
    </lineage>
</organism>
<dbReference type="AlphaFoldDB" id="A0A0M3JLD4"/>
<dbReference type="GO" id="GO:0046839">
    <property type="term" value="P:phospholipid dephosphorylation"/>
    <property type="evidence" value="ECO:0007669"/>
    <property type="project" value="TreeGrafter"/>
</dbReference>
<keyword evidence="5" id="KW-0472">Membrane</keyword>
<dbReference type="GO" id="GO:0008195">
    <property type="term" value="F:phosphatidate phosphatase activity"/>
    <property type="evidence" value="ECO:0007669"/>
    <property type="project" value="TreeGrafter"/>
</dbReference>
<comment type="subcellular location">
    <subcellularLocation>
        <location evidence="1">Membrane</location>
        <topology evidence="1">Multi-pass membrane protein</topology>
    </subcellularLocation>
</comment>
<name>A0A0M3JLD4_ANISI</name>
<reference evidence="7" key="1">
    <citation type="submission" date="2017-02" db="UniProtKB">
        <authorList>
            <consortium name="WormBaseParasite"/>
        </authorList>
    </citation>
    <scope>IDENTIFICATION</scope>
</reference>
<dbReference type="InterPro" id="IPR000326">
    <property type="entry name" value="PAP2/HPO"/>
</dbReference>
<dbReference type="PANTHER" id="PTHR10165">
    <property type="entry name" value="LIPID PHOSPHATE PHOSPHATASE"/>
    <property type="match status" value="1"/>
</dbReference>
<dbReference type="PANTHER" id="PTHR10165:SF103">
    <property type="entry name" value="PHOSPHOLIPID PHOSPHATASE HOMOLOG 1.2 HOMOLOG"/>
    <property type="match status" value="1"/>
</dbReference>
<evidence type="ECO:0000259" key="6">
    <source>
        <dbReference type="Pfam" id="PF01569"/>
    </source>
</evidence>
<keyword evidence="3" id="KW-0812">Transmembrane</keyword>
<feature type="domain" description="Phosphatidic acid phosphatase type 2/haloperoxidase" evidence="6">
    <location>
        <begin position="34"/>
        <end position="121"/>
    </location>
</feature>
<dbReference type="GO" id="GO:0005886">
    <property type="term" value="C:plasma membrane"/>
    <property type="evidence" value="ECO:0007669"/>
    <property type="project" value="TreeGrafter"/>
</dbReference>